<dbReference type="Gene3D" id="3.30.260.10">
    <property type="entry name" value="TCP-1-like chaperonin intermediate domain"/>
    <property type="match status" value="1"/>
</dbReference>
<sequence>MAGSLLEQAHKLFERGIHPIRIAQGYQMASRIAVEHLHKIAHFAQNHVQSFQNRCLDNAFAEILTQIYRVVSRKDSS</sequence>
<organism evidence="1 2">
    <name type="scientific">Lithospermum erythrorhizon</name>
    <name type="common">Purple gromwell</name>
    <name type="synonym">Lithospermum officinale var. erythrorhizon</name>
    <dbReference type="NCBI Taxonomy" id="34254"/>
    <lineage>
        <taxon>Eukaryota</taxon>
        <taxon>Viridiplantae</taxon>
        <taxon>Streptophyta</taxon>
        <taxon>Embryophyta</taxon>
        <taxon>Tracheophyta</taxon>
        <taxon>Spermatophyta</taxon>
        <taxon>Magnoliopsida</taxon>
        <taxon>eudicotyledons</taxon>
        <taxon>Gunneridae</taxon>
        <taxon>Pentapetalae</taxon>
        <taxon>asterids</taxon>
        <taxon>lamiids</taxon>
        <taxon>Boraginales</taxon>
        <taxon>Boraginaceae</taxon>
        <taxon>Boraginoideae</taxon>
        <taxon>Lithospermeae</taxon>
        <taxon>Lithospermum</taxon>
    </lineage>
</organism>
<dbReference type="SUPFAM" id="SSF48592">
    <property type="entry name" value="GroEL equatorial domain-like"/>
    <property type="match status" value="1"/>
</dbReference>
<proteinExistence type="predicted"/>
<dbReference type="InterPro" id="IPR002423">
    <property type="entry name" value="Cpn60/GroEL/TCP-1"/>
</dbReference>
<reference evidence="1 2" key="1">
    <citation type="submission" date="2024-01" db="EMBL/GenBank/DDBJ databases">
        <title>The complete chloroplast genome sequence of Lithospermum erythrorhizon: insights into the phylogenetic relationship among Boraginaceae species and the maternal lineages of purple gromwells.</title>
        <authorList>
            <person name="Okada T."/>
            <person name="Watanabe K."/>
        </authorList>
    </citation>
    <scope>NUCLEOTIDE SEQUENCE [LARGE SCALE GENOMIC DNA]</scope>
</reference>
<dbReference type="AlphaFoldDB" id="A0AAV3RXK0"/>
<gene>
    <name evidence="1" type="ORF">LIER_32543</name>
</gene>
<protein>
    <submittedName>
        <fullName evidence="1">Uncharacterized protein</fullName>
    </submittedName>
</protein>
<evidence type="ECO:0000313" key="2">
    <source>
        <dbReference type="Proteomes" id="UP001454036"/>
    </source>
</evidence>
<comment type="caution">
    <text evidence="1">The sequence shown here is derived from an EMBL/GenBank/DDBJ whole genome shotgun (WGS) entry which is preliminary data.</text>
</comment>
<dbReference type="Gene3D" id="1.10.560.10">
    <property type="entry name" value="GroEL-like equatorial domain"/>
    <property type="match status" value="1"/>
</dbReference>
<dbReference type="InterPro" id="IPR027410">
    <property type="entry name" value="TCP-1-like_intermed_sf"/>
</dbReference>
<dbReference type="EMBL" id="BAABME010012558">
    <property type="protein sequence ID" value="GAA0185255.1"/>
    <property type="molecule type" value="Genomic_DNA"/>
</dbReference>
<evidence type="ECO:0000313" key="1">
    <source>
        <dbReference type="EMBL" id="GAA0185255.1"/>
    </source>
</evidence>
<keyword evidence="2" id="KW-1185">Reference proteome</keyword>
<accession>A0AAV3RXK0</accession>
<dbReference type="Pfam" id="PF00118">
    <property type="entry name" value="Cpn60_TCP1"/>
    <property type="match status" value="1"/>
</dbReference>
<dbReference type="Proteomes" id="UP001454036">
    <property type="component" value="Unassembled WGS sequence"/>
</dbReference>
<name>A0AAV3RXK0_LITER</name>
<dbReference type="InterPro" id="IPR027413">
    <property type="entry name" value="GROEL-like_equatorial_sf"/>
</dbReference>